<dbReference type="InterPro" id="IPR050624">
    <property type="entry name" value="HTH-type_Tx_Regulator"/>
</dbReference>
<dbReference type="SUPFAM" id="SSF46689">
    <property type="entry name" value="Homeodomain-like"/>
    <property type="match status" value="1"/>
</dbReference>
<dbReference type="PANTHER" id="PTHR43479:SF11">
    <property type="entry name" value="ACREF_ENVCD OPERON REPRESSOR-RELATED"/>
    <property type="match status" value="1"/>
</dbReference>
<evidence type="ECO:0000313" key="5">
    <source>
        <dbReference type="Proteomes" id="UP000183685"/>
    </source>
</evidence>
<evidence type="ECO:0000313" key="4">
    <source>
        <dbReference type="EMBL" id="SDE71034.1"/>
    </source>
</evidence>
<reference evidence="4 5" key="1">
    <citation type="submission" date="2016-10" db="EMBL/GenBank/DDBJ databases">
        <authorList>
            <person name="de Groot N.N."/>
        </authorList>
    </citation>
    <scope>NUCLEOTIDE SEQUENCE [LARGE SCALE GENOMIC DNA]</scope>
    <source>
        <strain evidence="4 5">CGMCC 1.9109</strain>
    </source>
</reference>
<proteinExistence type="predicted"/>
<sequence>MVERNMNAEIQMEVTPFHELLESRFRQARGLSKGERTKNRLKVAAAKQLNELDFINLRVADICRDAAVSTATFHRYFLDRTEIATDVLDDYLEAMREGSLYTVTTENEKKVDGIYLATLAWLKSAEANPGILKCLLQLRDEAPQFAESYQKFDHYWYQRIADNIRSRSSSFSNTDESVALVAAYALGGMVDDITRKIFIQRDTKLLGAVERIAPTPESLAKLLSMFWHRMVYGGESKFEMSGGFLDTVKSL</sequence>
<dbReference type="PANTHER" id="PTHR43479">
    <property type="entry name" value="ACREF/ENVCD OPERON REPRESSOR-RELATED"/>
    <property type="match status" value="1"/>
</dbReference>
<dbReference type="AlphaFoldDB" id="A0A1G7F516"/>
<name>A0A1G7F516_9PROT</name>
<dbReference type="PROSITE" id="PS50977">
    <property type="entry name" value="HTH_TETR_2"/>
    <property type="match status" value="1"/>
</dbReference>
<dbReference type="Gene3D" id="1.10.10.60">
    <property type="entry name" value="Homeodomain-like"/>
    <property type="match status" value="1"/>
</dbReference>
<dbReference type="EMBL" id="FNAK01000009">
    <property type="protein sequence ID" value="SDE71034.1"/>
    <property type="molecule type" value="Genomic_DNA"/>
</dbReference>
<dbReference type="InterPro" id="IPR001647">
    <property type="entry name" value="HTH_TetR"/>
</dbReference>
<dbReference type="STRING" id="637679.GCA_001550055_01594"/>
<gene>
    <name evidence="4" type="ORF">SAMN04488071_3623</name>
</gene>
<dbReference type="Proteomes" id="UP000183685">
    <property type="component" value="Unassembled WGS sequence"/>
</dbReference>
<evidence type="ECO:0000259" key="3">
    <source>
        <dbReference type="PROSITE" id="PS50977"/>
    </source>
</evidence>
<dbReference type="InterPro" id="IPR009057">
    <property type="entry name" value="Homeodomain-like_sf"/>
</dbReference>
<feature type="domain" description="HTH tetR-type" evidence="3">
    <location>
        <begin position="35"/>
        <end position="95"/>
    </location>
</feature>
<evidence type="ECO:0000256" key="1">
    <source>
        <dbReference type="ARBA" id="ARBA00023125"/>
    </source>
</evidence>
<protein>
    <submittedName>
        <fullName evidence="4">Transcriptional regulator, TetR family</fullName>
    </submittedName>
</protein>
<keyword evidence="1 2" id="KW-0238">DNA-binding</keyword>
<dbReference type="Gene3D" id="1.10.357.10">
    <property type="entry name" value="Tetracycline Repressor, domain 2"/>
    <property type="match status" value="1"/>
</dbReference>
<accession>A0A1G7F516</accession>
<feature type="DNA-binding region" description="H-T-H motif" evidence="2">
    <location>
        <begin position="58"/>
        <end position="77"/>
    </location>
</feature>
<organism evidence="4 5">
    <name type="scientific">Kordiimonas lacus</name>
    <dbReference type="NCBI Taxonomy" id="637679"/>
    <lineage>
        <taxon>Bacteria</taxon>
        <taxon>Pseudomonadati</taxon>
        <taxon>Pseudomonadota</taxon>
        <taxon>Alphaproteobacteria</taxon>
        <taxon>Kordiimonadales</taxon>
        <taxon>Kordiimonadaceae</taxon>
        <taxon>Kordiimonas</taxon>
    </lineage>
</organism>
<evidence type="ECO:0000256" key="2">
    <source>
        <dbReference type="PROSITE-ProRule" id="PRU00335"/>
    </source>
</evidence>
<keyword evidence="5" id="KW-1185">Reference proteome</keyword>
<dbReference type="GO" id="GO:0003677">
    <property type="term" value="F:DNA binding"/>
    <property type="evidence" value="ECO:0007669"/>
    <property type="project" value="UniProtKB-UniRule"/>
</dbReference>